<gene>
    <name evidence="1" type="ORF">DET55_11431</name>
</gene>
<evidence type="ECO:0000313" key="2">
    <source>
        <dbReference type="Proteomes" id="UP000256530"/>
    </source>
</evidence>
<protein>
    <submittedName>
        <fullName evidence="1">Uncharacterized protein</fullName>
    </submittedName>
</protein>
<comment type="caution">
    <text evidence="1">The sequence shown here is derived from an EMBL/GenBank/DDBJ whole genome shotgun (WGS) entry which is preliminary data.</text>
</comment>
<evidence type="ECO:0000313" key="1">
    <source>
        <dbReference type="EMBL" id="REF33198.1"/>
    </source>
</evidence>
<dbReference type="PROSITE" id="PS51257">
    <property type="entry name" value="PROKAR_LIPOPROTEIN"/>
    <property type="match status" value="1"/>
</dbReference>
<accession>A0A3D9UUN8</accession>
<reference evidence="1 2" key="1">
    <citation type="submission" date="2018-08" db="EMBL/GenBank/DDBJ databases">
        <title>Freshwater and sediment microbial communities from various areas in North America, analyzing microbe dynamics in response to fracking.</title>
        <authorList>
            <person name="Lamendella R."/>
        </authorList>
    </citation>
    <scope>NUCLEOTIDE SEQUENCE [LARGE SCALE GENOMIC DNA]</scope>
    <source>
        <strain evidence="1 2">DB-1</strain>
    </source>
</reference>
<proteinExistence type="predicted"/>
<dbReference type="AlphaFoldDB" id="A0A3D9UUN8"/>
<dbReference type="Proteomes" id="UP000256530">
    <property type="component" value="Unassembled WGS sequence"/>
</dbReference>
<organism evidence="1 2">
    <name type="scientific">Bacillus mycoides</name>
    <dbReference type="NCBI Taxonomy" id="1405"/>
    <lineage>
        <taxon>Bacteria</taxon>
        <taxon>Bacillati</taxon>
        <taxon>Bacillota</taxon>
        <taxon>Bacilli</taxon>
        <taxon>Bacillales</taxon>
        <taxon>Bacillaceae</taxon>
        <taxon>Bacillus</taxon>
        <taxon>Bacillus cereus group</taxon>
    </lineage>
</organism>
<dbReference type="EMBL" id="QTTY01000014">
    <property type="protein sequence ID" value="REF33198.1"/>
    <property type="molecule type" value="Genomic_DNA"/>
</dbReference>
<name>A0A3D9UUN8_BACMY</name>
<sequence length="96" mass="10278">MKLELPSLLVESSIGNVIVVPSFPLFISCSSGNTMGESLLKFGEKPSLDTMAFKSGKTPILSEAGSLDFVPVLGSLKISLSWLGVYTFPRLVFVIP</sequence>